<evidence type="ECO:0000313" key="2">
    <source>
        <dbReference type="Proteomes" id="UP001148614"/>
    </source>
</evidence>
<reference evidence="1" key="1">
    <citation type="submission" date="2022-07" db="EMBL/GenBank/DDBJ databases">
        <title>Genome Sequence of Xylaria arbuscula.</title>
        <authorList>
            <person name="Buettner E."/>
        </authorList>
    </citation>
    <scope>NUCLEOTIDE SEQUENCE</scope>
    <source>
        <strain evidence="1">VT107</strain>
    </source>
</reference>
<dbReference type="Proteomes" id="UP001148614">
    <property type="component" value="Unassembled WGS sequence"/>
</dbReference>
<organism evidence="1 2">
    <name type="scientific">Xylaria arbuscula</name>
    <dbReference type="NCBI Taxonomy" id="114810"/>
    <lineage>
        <taxon>Eukaryota</taxon>
        <taxon>Fungi</taxon>
        <taxon>Dikarya</taxon>
        <taxon>Ascomycota</taxon>
        <taxon>Pezizomycotina</taxon>
        <taxon>Sordariomycetes</taxon>
        <taxon>Xylariomycetidae</taxon>
        <taxon>Xylariales</taxon>
        <taxon>Xylariaceae</taxon>
        <taxon>Xylaria</taxon>
    </lineage>
</organism>
<gene>
    <name evidence="1" type="ORF">NPX13_g7118</name>
</gene>
<evidence type="ECO:0000313" key="1">
    <source>
        <dbReference type="EMBL" id="KAJ3566476.1"/>
    </source>
</evidence>
<sequence>MPTEAPPPRLLVAREGGLPLDGLKAGQAFTIQVESNPKGNNEADHCLVRVVNWETRELVMDLFIEFTFINQTVIYNETCYLVDPGAYFIDAIYYDKRTHLAYDKHFYMFRVLAN</sequence>
<name>A0A9W8NB60_9PEZI</name>
<protein>
    <submittedName>
        <fullName evidence="1">Uncharacterized protein</fullName>
    </submittedName>
</protein>
<comment type="caution">
    <text evidence="1">The sequence shown here is derived from an EMBL/GenBank/DDBJ whole genome shotgun (WGS) entry which is preliminary data.</text>
</comment>
<keyword evidence="2" id="KW-1185">Reference proteome</keyword>
<accession>A0A9W8NB60</accession>
<dbReference type="EMBL" id="JANPWZ010001353">
    <property type="protein sequence ID" value="KAJ3566476.1"/>
    <property type="molecule type" value="Genomic_DNA"/>
</dbReference>
<dbReference type="AlphaFoldDB" id="A0A9W8NB60"/>
<proteinExistence type="predicted"/>